<dbReference type="InterPro" id="IPR031675">
    <property type="entry name" value="STPPase_N"/>
</dbReference>
<keyword evidence="7" id="KW-1185">Reference proteome</keyword>
<proteinExistence type="predicted"/>
<keyword evidence="3" id="KW-0378">Hydrolase</keyword>
<gene>
    <name evidence="6" type="primary">LOC125543982</name>
</gene>
<keyword evidence="2" id="KW-0479">Metal-binding</keyword>
<accession>A0A8R7TV69</accession>
<dbReference type="InterPro" id="IPR029052">
    <property type="entry name" value="Metallo-depent_PP-like"/>
</dbReference>
<evidence type="ECO:0000313" key="7">
    <source>
        <dbReference type="Proteomes" id="UP000015106"/>
    </source>
</evidence>
<evidence type="ECO:0000313" key="6">
    <source>
        <dbReference type="EnsemblPlants" id="TuG1812G0300002519.01.T03"/>
    </source>
</evidence>
<dbReference type="SUPFAM" id="SSF56300">
    <property type="entry name" value="Metallo-dependent phosphatases"/>
    <property type="match status" value="1"/>
</dbReference>
<reference evidence="6" key="3">
    <citation type="submission" date="2022-06" db="UniProtKB">
        <authorList>
            <consortium name="EnsemblPlants"/>
        </authorList>
    </citation>
    <scope>IDENTIFICATION</scope>
</reference>
<keyword evidence="4" id="KW-0464">Manganese</keyword>
<dbReference type="GO" id="GO:0004722">
    <property type="term" value="F:protein serine/threonine phosphatase activity"/>
    <property type="evidence" value="ECO:0007669"/>
    <property type="project" value="UniProtKB-EC"/>
</dbReference>
<organism evidence="6 7">
    <name type="scientific">Triticum urartu</name>
    <name type="common">Red wild einkorn</name>
    <name type="synonym">Crithodium urartu</name>
    <dbReference type="NCBI Taxonomy" id="4572"/>
    <lineage>
        <taxon>Eukaryota</taxon>
        <taxon>Viridiplantae</taxon>
        <taxon>Streptophyta</taxon>
        <taxon>Embryophyta</taxon>
        <taxon>Tracheophyta</taxon>
        <taxon>Spermatophyta</taxon>
        <taxon>Magnoliopsida</taxon>
        <taxon>Liliopsida</taxon>
        <taxon>Poales</taxon>
        <taxon>Poaceae</taxon>
        <taxon>BOP clade</taxon>
        <taxon>Pooideae</taxon>
        <taxon>Triticodae</taxon>
        <taxon>Triticeae</taxon>
        <taxon>Triticinae</taxon>
        <taxon>Triticum</taxon>
    </lineage>
</organism>
<dbReference type="Proteomes" id="UP000015106">
    <property type="component" value="Chromosome 3"/>
</dbReference>
<dbReference type="GO" id="GO:0046872">
    <property type="term" value="F:metal ion binding"/>
    <property type="evidence" value="ECO:0007669"/>
    <property type="project" value="UniProtKB-KW"/>
</dbReference>
<dbReference type="EnsemblPlants" id="TuG1812G0300002519.01.T03">
    <property type="protein sequence ID" value="TuG1812G0300002519.01.T03"/>
    <property type="gene ID" value="TuG1812G0300002519.01"/>
</dbReference>
<sequence length="73" mass="7951">MMMTRASMGAMDGAALDEVVRRLVEGGRGGRQVQLSEAEIRQLCVEAKRVLLSQPNLLRIPAPVKICGCVSFH</sequence>
<dbReference type="Gene3D" id="3.60.21.10">
    <property type="match status" value="1"/>
</dbReference>
<name>A0A8R7TV69_TRIUA</name>
<evidence type="ECO:0000256" key="3">
    <source>
        <dbReference type="ARBA" id="ARBA00022801"/>
    </source>
</evidence>
<evidence type="ECO:0000256" key="4">
    <source>
        <dbReference type="ARBA" id="ARBA00023211"/>
    </source>
</evidence>
<evidence type="ECO:0000256" key="2">
    <source>
        <dbReference type="ARBA" id="ARBA00022723"/>
    </source>
</evidence>
<reference evidence="7" key="1">
    <citation type="journal article" date="2013" name="Nature">
        <title>Draft genome of the wheat A-genome progenitor Triticum urartu.</title>
        <authorList>
            <person name="Ling H.Q."/>
            <person name="Zhao S."/>
            <person name="Liu D."/>
            <person name="Wang J."/>
            <person name="Sun H."/>
            <person name="Zhang C."/>
            <person name="Fan H."/>
            <person name="Li D."/>
            <person name="Dong L."/>
            <person name="Tao Y."/>
            <person name="Gao C."/>
            <person name="Wu H."/>
            <person name="Li Y."/>
            <person name="Cui Y."/>
            <person name="Guo X."/>
            <person name="Zheng S."/>
            <person name="Wang B."/>
            <person name="Yu K."/>
            <person name="Liang Q."/>
            <person name="Yang W."/>
            <person name="Lou X."/>
            <person name="Chen J."/>
            <person name="Feng M."/>
            <person name="Jian J."/>
            <person name="Zhang X."/>
            <person name="Luo G."/>
            <person name="Jiang Y."/>
            <person name="Liu J."/>
            <person name="Wang Z."/>
            <person name="Sha Y."/>
            <person name="Zhang B."/>
            <person name="Wu H."/>
            <person name="Tang D."/>
            <person name="Shen Q."/>
            <person name="Xue P."/>
            <person name="Zou S."/>
            <person name="Wang X."/>
            <person name="Liu X."/>
            <person name="Wang F."/>
            <person name="Yang Y."/>
            <person name="An X."/>
            <person name="Dong Z."/>
            <person name="Zhang K."/>
            <person name="Zhang X."/>
            <person name="Luo M.C."/>
            <person name="Dvorak J."/>
            <person name="Tong Y."/>
            <person name="Wang J."/>
            <person name="Yang H."/>
            <person name="Li Z."/>
            <person name="Wang D."/>
            <person name="Zhang A."/>
            <person name="Wang J."/>
        </authorList>
    </citation>
    <scope>NUCLEOTIDE SEQUENCE</scope>
    <source>
        <strain evidence="7">cv. G1812</strain>
    </source>
</reference>
<dbReference type="Gramene" id="TuG1812G0300002519.01.T03">
    <property type="protein sequence ID" value="TuG1812G0300002519.01.T03"/>
    <property type="gene ID" value="TuG1812G0300002519.01"/>
</dbReference>
<dbReference type="EC" id="3.1.3.16" evidence="1"/>
<reference evidence="6" key="2">
    <citation type="submission" date="2018-03" db="EMBL/GenBank/DDBJ databases">
        <title>The Triticum urartu genome reveals the dynamic nature of wheat genome evolution.</title>
        <authorList>
            <person name="Ling H."/>
            <person name="Ma B."/>
            <person name="Shi X."/>
            <person name="Liu H."/>
            <person name="Dong L."/>
            <person name="Sun H."/>
            <person name="Cao Y."/>
            <person name="Gao Q."/>
            <person name="Zheng S."/>
            <person name="Li Y."/>
            <person name="Yu Y."/>
            <person name="Du H."/>
            <person name="Qi M."/>
            <person name="Li Y."/>
            <person name="Yu H."/>
            <person name="Cui Y."/>
            <person name="Wang N."/>
            <person name="Chen C."/>
            <person name="Wu H."/>
            <person name="Zhao Y."/>
            <person name="Zhang J."/>
            <person name="Li Y."/>
            <person name="Zhou W."/>
            <person name="Zhang B."/>
            <person name="Hu W."/>
            <person name="Eijk M."/>
            <person name="Tang J."/>
            <person name="Witsenboer H."/>
            <person name="Zhao S."/>
            <person name="Li Z."/>
            <person name="Zhang A."/>
            <person name="Wang D."/>
            <person name="Liang C."/>
        </authorList>
    </citation>
    <scope>NUCLEOTIDE SEQUENCE [LARGE SCALE GENOMIC DNA]</scope>
    <source>
        <strain evidence="6">cv. G1812</strain>
    </source>
</reference>
<protein>
    <recommendedName>
        <fullName evidence="1">protein-serine/threonine phosphatase</fullName>
        <ecNumber evidence="1">3.1.3.16</ecNumber>
    </recommendedName>
</protein>
<dbReference type="AlphaFoldDB" id="A0A8R7TV69"/>
<dbReference type="Pfam" id="PF16891">
    <property type="entry name" value="STPPase_N"/>
    <property type="match status" value="1"/>
</dbReference>
<feature type="domain" description="Serine-threonine protein phosphatase N-terminal" evidence="5">
    <location>
        <begin position="16"/>
        <end position="60"/>
    </location>
</feature>
<evidence type="ECO:0000259" key="5">
    <source>
        <dbReference type="Pfam" id="PF16891"/>
    </source>
</evidence>
<evidence type="ECO:0000256" key="1">
    <source>
        <dbReference type="ARBA" id="ARBA00013081"/>
    </source>
</evidence>